<organism evidence="1 2">
    <name type="scientific">Stephania yunnanensis</name>
    <dbReference type="NCBI Taxonomy" id="152371"/>
    <lineage>
        <taxon>Eukaryota</taxon>
        <taxon>Viridiplantae</taxon>
        <taxon>Streptophyta</taxon>
        <taxon>Embryophyta</taxon>
        <taxon>Tracheophyta</taxon>
        <taxon>Spermatophyta</taxon>
        <taxon>Magnoliopsida</taxon>
        <taxon>Ranunculales</taxon>
        <taxon>Menispermaceae</taxon>
        <taxon>Menispermoideae</taxon>
        <taxon>Cissampelideae</taxon>
        <taxon>Stephania</taxon>
    </lineage>
</organism>
<gene>
    <name evidence="1" type="ORF">Syun_001660</name>
</gene>
<evidence type="ECO:0000313" key="1">
    <source>
        <dbReference type="EMBL" id="KAK9169520.1"/>
    </source>
</evidence>
<evidence type="ECO:0000313" key="2">
    <source>
        <dbReference type="Proteomes" id="UP001420932"/>
    </source>
</evidence>
<comment type="caution">
    <text evidence="1">The sequence shown here is derived from an EMBL/GenBank/DDBJ whole genome shotgun (WGS) entry which is preliminary data.</text>
</comment>
<protein>
    <submittedName>
        <fullName evidence="1">Uncharacterized protein</fullName>
    </submittedName>
</protein>
<reference evidence="1 2" key="1">
    <citation type="submission" date="2024-01" db="EMBL/GenBank/DDBJ databases">
        <title>Genome assemblies of Stephania.</title>
        <authorList>
            <person name="Yang L."/>
        </authorList>
    </citation>
    <scope>NUCLEOTIDE SEQUENCE [LARGE SCALE GENOMIC DNA]</scope>
    <source>
        <strain evidence="1">YNDBR</strain>
        <tissue evidence="1">Leaf</tissue>
    </source>
</reference>
<dbReference type="Proteomes" id="UP001420932">
    <property type="component" value="Unassembled WGS sequence"/>
</dbReference>
<sequence>MITIRYTTCPNHLHRLQIALRLRPLRRLLPQNLRLGYAPICLGLEDFYVRRFSLHLNSANSTNPTSPPPSLLRFALSSISTTLSLSLHQSFDRFLPLSNGLNFTRFEDLLRAFINSRFEDLLLFRFGDALFWRGFLDLRTYEKMVAGGAPPEAVLLRQNLLVSGVPQVFGAGWGWWEYVAILYEMMHLVSRFLRTLSLS</sequence>
<name>A0AAP0LF63_9MAGN</name>
<proteinExistence type="predicted"/>
<dbReference type="AlphaFoldDB" id="A0AAP0LF63"/>
<accession>A0AAP0LF63</accession>
<dbReference type="EMBL" id="JBBNAF010000001">
    <property type="protein sequence ID" value="KAK9169520.1"/>
    <property type="molecule type" value="Genomic_DNA"/>
</dbReference>
<keyword evidence="2" id="KW-1185">Reference proteome</keyword>